<protein>
    <submittedName>
        <fullName evidence="1">Rpn family recombination-promoting nuclease/putative transposase</fullName>
    </submittedName>
</protein>
<keyword evidence="2" id="KW-1185">Reference proteome</keyword>
<dbReference type="EMBL" id="JAAVJL010000001">
    <property type="protein sequence ID" value="NMF57799.1"/>
    <property type="molecule type" value="Genomic_DNA"/>
</dbReference>
<gene>
    <name evidence="1" type="ORF">HC246_07150</name>
</gene>
<dbReference type="InterPro" id="IPR010106">
    <property type="entry name" value="RpnA"/>
</dbReference>
<sequence length="299" mass="34150">MIFINPKIDFAFKKIFGSEDSKDILISFLNALIYEEKSVIQDLEILNPYLAPKIRGVKDTYLDIKAKIRDVDGSDRTVIIEMQVLNVEGFEKRILYNAAKSYSTQLTSAQSYNLLNPVIALTITDFVMFAELGSVTSRFVLKEKDFLIDYPIYDIELIFVELPKFKKQLSELETIVDKWLFFLNQARSLPDIPEVMGEIPEIKKAFYIANQANLTLEELEDQEKSEIFIQDQRGAISKAIKDGFQQGIQQGIEEGIQQGIQQNKIEMAKKMLNLVDEQTICQVTGLSLAEIETLKQSNL</sequence>
<dbReference type="RefSeq" id="WP_169362785.1">
    <property type="nucleotide sequence ID" value="NZ_JAAVJL010000001.1"/>
</dbReference>
<name>A0ABX1LNU0_9CYAN</name>
<comment type="caution">
    <text evidence="1">The sequence shown here is derived from an EMBL/GenBank/DDBJ whole genome shotgun (WGS) entry which is preliminary data.</text>
</comment>
<dbReference type="PANTHER" id="PTHR41317:SF1">
    <property type="entry name" value="PD-(D_E)XK NUCLEASE FAMILY TRANSPOSASE"/>
    <property type="match status" value="1"/>
</dbReference>
<accession>A0ABX1LNU0</accession>
<reference evidence="1 2" key="1">
    <citation type="submission" date="2020-03" db="EMBL/GenBank/DDBJ databases">
        <title>Draft Genome Sequence of 2-Methylisoborneol Producing Pseudanabaena yagii Strain GIHE-NHR1 Isolated from North Han River in South Korea.</title>
        <authorList>
            <person name="Jeong J."/>
        </authorList>
    </citation>
    <scope>NUCLEOTIDE SEQUENCE [LARGE SCALE GENOMIC DNA]</scope>
    <source>
        <strain evidence="1 2">GIHE-NHR1</strain>
    </source>
</reference>
<proteinExistence type="predicted"/>
<evidence type="ECO:0000313" key="2">
    <source>
        <dbReference type="Proteomes" id="UP000738376"/>
    </source>
</evidence>
<dbReference type="Pfam" id="PF12784">
    <property type="entry name" value="PDDEXK_2"/>
    <property type="match status" value="1"/>
</dbReference>
<dbReference type="PANTHER" id="PTHR41317">
    <property type="entry name" value="PD-(D_E)XK NUCLEASE FAMILY TRANSPOSASE"/>
    <property type="match status" value="1"/>
</dbReference>
<evidence type="ECO:0000313" key="1">
    <source>
        <dbReference type="EMBL" id="NMF57799.1"/>
    </source>
</evidence>
<dbReference type="Proteomes" id="UP000738376">
    <property type="component" value="Unassembled WGS sequence"/>
</dbReference>
<dbReference type="NCBIfam" id="TIGR01784">
    <property type="entry name" value="T_den_put_tspse"/>
    <property type="match status" value="1"/>
</dbReference>
<organism evidence="1 2">
    <name type="scientific">Pseudanabaena yagii GIHE-NHR1</name>
    <dbReference type="NCBI Taxonomy" id="2722753"/>
    <lineage>
        <taxon>Bacteria</taxon>
        <taxon>Bacillati</taxon>
        <taxon>Cyanobacteriota</taxon>
        <taxon>Cyanophyceae</taxon>
        <taxon>Pseudanabaenales</taxon>
        <taxon>Pseudanabaenaceae</taxon>
        <taxon>Pseudanabaena</taxon>
        <taxon>Pseudanabaena yagii</taxon>
    </lineage>
</organism>